<dbReference type="PANTHER" id="PTHR43397:SF1">
    <property type="entry name" value="ERGOTHIONEINE BIOSYNTHESIS PROTEIN 1"/>
    <property type="match status" value="1"/>
</dbReference>
<dbReference type="InterPro" id="IPR029063">
    <property type="entry name" value="SAM-dependent_MTases_sf"/>
</dbReference>
<evidence type="ECO:0000259" key="3">
    <source>
        <dbReference type="Pfam" id="PF10017"/>
    </source>
</evidence>
<dbReference type="GO" id="GO:0032259">
    <property type="term" value="P:methylation"/>
    <property type="evidence" value="ECO:0007669"/>
    <property type="project" value="UniProtKB-KW"/>
</dbReference>
<dbReference type="AlphaFoldDB" id="A0A2T0U3Z0"/>
<sequence length="326" mass="37017">MNETSDPISLSAKALREFRDDVLAGLKKEPKELQSKYLYDAEGDELFRQIMRAPEYYLTDCEMEIFKEQCADMAAPLNDFRDGLDVIELGAGDAAKSYYLLQYLISQGFNFTYYPIDISANIINILKDQLPERLPGIKIQGIQGDYFQALKKAVATSSRPKLVMFLGGNIGNMPPEEALEFCIELRRNLSPGDRVLMGFDLKKDPWLIFNAYNDHGGITEKFNLNLLSRINRELGANFDTSLFHHYENYDPETGACKSYLISKANQVVTIGAQQISFREHEHIFTETSQKYTSEQIGAFASGSGFESLLKLTDSKDWFTDVIWRAV</sequence>
<dbReference type="RefSeq" id="WP_106293060.1">
    <property type="nucleotide sequence ID" value="NZ_PVTH01000005.1"/>
</dbReference>
<dbReference type="OrthoDB" id="5289726at2"/>
<accession>A0A2T0U3Z0</accession>
<dbReference type="Proteomes" id="UP000238034">
    <property type="component" value="Unassembled WGS sequence"/>
</dbReference>
<dbReference type="InterPro" id="IPR017804">
    <property type="entry name" value="MeTrfase_EgtD-like"/>
</dbReference>
<keyword evidence="5" id="KW-1185">Reference proteome</keyword>
<protein>
    <submittedName>
        <fullName evidence="4">Dimethylhistidine N-methyltransferase</fullName>
    </submittedName>
</protein>
<evidence type="ECO:0000313" key="5">
    <source>
        <dbReference type="Proteomes" id="UP000238034"/>
    </source>
</evidence>
<dbReference type="PANTHER" id="PTHR43397">
    <property type="entry name" value="ERGOTHIONEINE BIOSYNTHESIS PROTEIN 1"/>
    <property type="match status" value="1"/>
</dbReference>
<dbReference type="InterPro" id="IPR019257">
    <property type="entry name" value="MeTrfase_dom"/>
</dbReference>
<keyword evidence="1 4" id="KW-0489">Methyltransferase</keyword>
<evidence type="ECO:0000256" key="1">
    <source>
        <dbReference type="ARBA" id="ARBA00022603"/>
    </source>
</evidence>
<name>A0A2T0U3Z0_9SPHI</name>
<dbReference type="Gene3D" id="3.40.50.150">
    <property type="entry name" value="Vaccinia Virus protein VP39"/>
    <property type="match status" value="1"/>
</dbReference>
<reference evidence="4 5" key="1">
    <citation type="submission" date="2018-03" db="EMBL/GenBank/DDBJ databases">
        <title>Genomic Encyclopedia of Type Strains, Phase III (KMG-III): the genomes of soil and plant-associated and newly described type strains.</title>
        <authorList>
            <person name="Whitman W."/>
        </authorList>
    </citation>
    <scope>NUCLEOTIDE SEQUENCE [LARGE SCALE GENOMIC DNA]</scope>
    <source>
        <strain evidence="4 5">CGMCC 1.9313</strain>
    </source>
</reference>
<proteinExistence type="predicted"/>
<comment type="caution">
    <text evidence="4">The sequence shown here is derived from an EMBL/GenBank/DDBJ whole genome shotgun (WGS) entry which is preliminary data.</text>
</comment>
<dbReference type="InterPro" id="IPR051128">
    <property type="entry name" value="EgtD_Methyltrsf_superfamily"/>
</dbReference>
<evidence type="ECO:0000313" key="4">
    <source>
        <dbReference type="EMBL" id="PRY52639.1"/>
    </source>
</evidence>
<dbReference type="EMBL" id="PVTH01000005">
    <property type="protein sequence ID" value="PRY52639.1"/>
    <property type="molecule type" value="Genomic_DNA"/>
</dbReference>
<keyword evidence="2 4" id="KW-0808">Transferase</keyword>
<dbReference type="PIRSF" id="PIRSF018005">
    <property type="entry name" value="UCP018005"/>
    <property type="match status" value="1"/>
</dbReference>
<dbReference type="Pfam" id="PF10017">
    <property type="entry name" value="Methyltransf_33"/>
    <property type="match status" value="1"/>
</dbReference>
<organism evidence="4 5">
    <name type="scientific">Arcticibacter pallidicorallinus</name>
    <dbReference type="NCBI Taxonomy" id="1259464"/>
    <lineage>
        <taxon>Bacteria</taxon>
        <taxon>Pseudomonadati</taxon>
        <taxon>Bacteroidota</taxon>
        <taxon>Sphingobacteriia</taxon>
        <taxon>Sphingobacteriales</taxon>
        <taxon>Sphingobacteriaceae</taxon>
        <taxon>Arcticibacter</taxon>
    </lineage>
</organism>
<dbReference type="SUPFAM" id="SSF53335">
    <property type="entry name" value="S-adenosyl-L-methionine-dependent methyltransferases"/>
    <property type="match status" value="1"/>
</dbReference>
<feature type="domain" description="Histidine-specific methyltransferase SAM-dependent" evidence="3">
    <location>
        <begin position="18"/>
        <end position="324"/>
    </location>
</feature>
<gene>
    <name evidence="4" type="ORF">B0I27_105105</name>
</gene>
<dbReference type="GO" id="GO:0008168">
    <property type="term" value="F:methyltransferase activity"/>
    <property type="evidence" value="ECO:0007669"/>
    <property type="project" value="UniProtKB-KW"/>
</dbReference>
<evidence type="ECO:0000256" key="2">
    <source>
        <dbReference type="ARBA" id="ARBA00022679"/>
    </source>
</evidence>